<evidence type="ECO:0000256" key="4">
    <source>
        <dbReference type="ARBA" id="ARBA00035229"/>
    </source>
</evidence>
<evidence type="ECO:0000256" key="5">
    <source>
        <dbReference type="HAMAP-Rule" id="MF_00810"/>
    </source>
</evidence>
<accession>A0A401HBD4</accession>
<evidence type="ECO:0000313" key="7">
    <source>
        <dbReference type="Proteomes" id="UP000291213"/>
    </source>
</evidence>
<organism evidence="6 7">
    <name type="scientific">Aeropyrum pernix</name>
    <dbReference type="NCBI Taxonomy" id="56636"/>
    <lineage>
        <taxon>Archaea</taxon>
        <taxon>Thermoproteota</taxon>
        <taxon>Thermoprotei</taxon>
        <taxon>Desulfurococcales</taxon>
        <taxon>Desulfurococcaceae</taxon>
        <taxon>Aeropyrum</taxon>
    </lineage>
</organism>
<dbReference type="InterPro" id="IPR001515">
    <property type="entry name" value="Ribosomal_eL32"/>
</dbReference>
<dbReference type="InterPro" id="IPR036351">
    <property type="entry name" value="Ribosomal_eL32_sf"/>
</dbReference>
<dbReference type="OrthoDB" id="372100at2157"/>
<gene>
    <name evidence="5" type="primary">rpl32e</name>
    <name evidence="6" type="ORF">apy_14070</name>
</gene>
<comment type="caution">
    <text evidence="6">The sequence shown here is derived from an EMBL/GenBank/DDBJ whole genome shotgun (WGS) entry which is preliminary data.</text>
</comment>
<name>A0A401HBD4_AERPX</name>
<keyword evidence="3 5" id="KW-0687">Ribonucleoprotein</keyword>
<dbReference type="HAMAP" id="MF_00810">
    <property type="entry name" value="Ribosomal_eL32"/>
    <property type="match status" value="1"/>
</dbReference>
<dbReference type="EMBL" id="BDMD01000082">
    <property type="protein sequence ID" value="GBF09682.1"/>
    <property type="molecule type" value="Genomic_DNA"/>
</dbReference>
<comment type="similarity">
    <text evidence="1 5">Belongs to the eukaryotic ribosomal protein eL32 family.</text>
</comment>
<dbReference type="Pfam" id="PF01655">
    <property type="entry name" value="Ribosomal_L32e"/>
    <property type="match status" value="1"/>
</dbReference>
<reference evidence="6 7" key="1">
    <citation type="submission" date="2017-02" db="EMBL/GenBank/DDBJ databases">
        <title>isolation and characterization of a novel temperate virus Aeropyrum globular virus 1 infecting hyperthermophilic archaeon Aeropyrum.</title>
        <authorList>
            <person name="Yumiya M."/>
            <person name="Yoshida T."/>
            <person name="Sako Y."/>
        </authorList>
    </citation>
    <scope>NUCLEOTIDE SEQUENCE [LARGE SCALE GENOMIC DNA]</scope>
    <source>
        <strain evidence="6 7">YK1-12-2013</strain>
    </source>
</reference>
<proteinExistence type="inferred from homology"/>
<dbReference type="RefSeq" id="WP_207387697.1">
    <property type="nucleotide sequence ID" value="NZ_BDMD01000082.1"/>
</dbReference>
<dbReference type="SUPFAM" id="SSF52042">
    <property type="entry name" value="Ribosomal protein L32e"/>
    <property type="match status" value="1"/>
</dbReference>
<sequence length="145" mass="16823">MAGGEPQSLEEAFAARRSVLAARRARERLRRLIASKSRHRFLRYLSWRFWKFERKDYWRKPKGNDNKMRLQLKGYPPVVKVGYRTPKAIRGLHPSGLEPVIVSSAKDLEGLSPERHIVYIASGVGLRKKQEIRRAALERGFRVAN</sequence>
<evidence type="ECO:0000313" key="6">
    <source>
        <dbReference type="EMBL" id="GBF09682.1"/>
    </source>
</evidence>
<evidence type="ECO:0000256" key="1">
    <source>
        <dbReference type="ARBA" id="ARBA00008431"/>
    </source>
</evidence>
<dbReference type="AlphaFoldDB" id="A0A401HBD4"/>
<dbReference type="GO" id="GO:0006412">
    <property type="term" value="P:translation"/>
    <property type="evidence" value="ECO:0007669"/>
    <property type="project" value="UniProtKB-UniRule"/>
</dbReference>
<dbReference type="GO" id="GO:0022625">
    <property type="term" value="C:cytosolic large ribosomal subunit"/>
    <property type="evidence" value="ECO:0007669"/>
    <property type="project" value="TreeGrafter"/>
</dbReference>
<evidence type="ECO:0000256" key="3">
    <source>
        <dbReference type="ARBA" id="ARBA00023274"/>
    </source>
</evidence>
<dbReference type="NCBIfam" id="NF006332">
    <property type="entry name" value="PRK08562.1"/>
    <property type="match status" value="1"/>
</dbReference>
<dbReference type="SMART" id="SM01393">
    <property type="entry name" value="Ribosomal_L32e"/>
    <property type="match status" value="1"/>
</dbReference>
<dbReference type="GO" id="GO:0003735">
    <property type="term" value="F:structural constituent of ribosome"/>
    <property type="evidence" value="ECO:0007669"/>
    <property type="project" value="InterPro"/>
</dbReference>
<dbReference type="InterPro" id="IPR018263">
    <property type="entry name" value="Ribosomal_eL32_CS"/>
</dbReference>
<keyword evidence="2 5" id="KW-0689">Ribosomal protein</keyword>
<dbReference type="Proteomes" id="UP000291213">
    <property type="component" value="Unassembled WGS sequence"/>
</dbReference>
<dbReference type="PANTHER" id="PTHR23413">
    <property type="entry name" value="60S RIBOSOMAL PROTEIN L32 AND DNA-DIRECTED RNA POLYMERASE II, SUBUNIT N"/>
    <property type="match status" value="1"/>
</dbReference>
<dbReference type="InterPro" id="IPR023654">
    <property type="entry name" value="Ribosomal_eL32_arc"/>
</dbReference>
<dbReference type="PANTHER" id="PTHR23413:SF1">
    <property type="entry name" value="RIBOSOMAL PROTEIN L32"/>
    <property type="match status" value="1"/>
</dbReference>
<evidence type="ECO:0000256" key="2">
    <source>
        <dbReference type="ARBA" id="ARBA00022980"/>
    </source>
</evidence>
<dbReference type="CDD" id="cd00513">
    <property type="entry name" value="Ribosomal_L32_L32e"/>
    <property type="match status" value="1"/>
</dbReference>
<protein>
    <recommendedName>
        <fullName evidence="4 5">Large ribosomal subunit protein eL32</fullName>
    </recommendedName>
</protein>
<dbReference type="PROSITE" id="PS00580">
    <property type="entry name" value="RIBOSOMAL_L32E"/>
    <property type="match status" value="1"/>
</dbReference>